<dbReference type="EMBL" id="KV426142">
    <property type="protein sequence ID" value="KZV86867.1"/>
    <property type="molecule type" value="Genomic_DNA"/>
</dbReference>
<evidence type="ECO:0000313" key="1">
    <source>
        <dbReference type="EMBL" id="KZV86867.1"/>
    </source>
</evidence>
<proteinExistence type="predicted"/>
<keyword evidence="2" id="KW-1185">Reference proteome</keyword>
<dbReference type="InParanoid" id="A0A165EG97"/>
<sequence length="156" mass="16962">MQSDENLSPSDFILGTNADQIARSLVILYPGGGLHVANTSNLSCCISTSWPRDQPESQAGGSGAYLSLLGFGVDAATRRMIEYGKVLLPAKLVETYPGTLLRFLLAQAVQMRKVVFLGDEHKSRSSQRFFQAEWSGEEGAKVQALVCVDKDTVSFM</sequence>
<dbReference type="AlphaFoldDB" id="A0A165EG97"/>
<accession>A0A165EG97</accession>
<evidence type="ECO:0000313" key="2">
    <source>
        <dbReference type="Proteomes" id="UP000077266"/>
    </source>
</evidence>
<reference evidence="1 2" key="1">
    <citation type="journal article" date="2016" name="Mol. Biol. Evol.">
        <title>Comparative Genomics of Early-Diverging Mushroom-Forming Fungi Provides Insights into the Origins of Lignocellulose Decay Capabilities.</title>
        <authorList>
            <person name="Nagy L.G."/>
            <person name="Riley R."/>
            <person name="Tritt A."/>
            <person name="Adam C."/>
            <person name="Daum C."/>
            <person name="Floudas D."/>
            <person name="Sun H."/>
            <person name="Yadav J.S."/>
            <person name="Pangilinan J."/>
            <person name="Larsson K.H."/>
            <person name="Matsuura K."/>
            <person name="Barry K."/>
            <person name="Labutti K."/>
            <person name="Kuo R."/>
            <person name="Ohm R.A."/>
            <person name="Bhattacharya S.S."/>
            <person name="Shirouzu T."/>
            <person name="Yoshinaga Y."/>
            <person name="Martin F.M."/>
            <person name="Grigoriev I.V."/>
            <person name="Hibbett D.S."/>
        </authorList>
    </citation>
    <scope>NUCLEOTIDE SEQUENCE [LARGE SCALE GENOMIC DNA]</scope>
    <source>
        <strain evidence="1 2">HHB12029</strain>
    </source>
</reference>
<name>A0A165EG97_EXIGL</name>
<dbReference type="Proteomes" id="UP000077266">
    <property type="component" value="Unassembled WGS sequence"/>
</dbReference>
<protein>
    <submittedName>
        <fullName evidence="1">Uncharacterized protein</fullName>
    </submittedName>
</protein>
<organism evidence="1 2">
    <name type="scientific">Exidia glandulosa HHB12029</name>
    <dbReference type="NCBI Taxonomy" id="1314781"/>
    <lineage>
        <taxon>Eukaryota</taxon>
        <taxon>Fungi</taxon>
        <taxon>Dikarya</taxon>
        <taxon>Basidiomycota</taxon>
        <taxon>Agaricomycotina</taxon>
        <taxon>Agaricomycetes</taxon>
        <taxon>Auriculariales</taxon>
        <taxon>Exidiaceae</taxon>
        <taxon>Exidia</taxon>
    </lineage>
</organism>
<gene>
    <name evidence="1" type="ORF">EXIGLDRAFT_698084</name>
</gene>